<evidence type="ECO:0008006" key="4">
    <source>
        <dbReference type="Google" id="ProtNLM"/>
    </source>
</evidence>
<keyword evidence="3" id="KW-1185">Reference proteome</keyword>
<sequence length="196" mass="21625">MVRAGWRAAAVLALVLLAPAASGEERRSYSLFAGILTDNTWEDYFLTPWETDPQDPGFLGVALTQPLGRGFETRFGEIRWEVEFQIVRHAGVQSNWEFNLPVTARLVPEEPLLGLFDTAAFGIGPSLADKPPALEKMRGGEAQKAQVYWFAEVEHRSRSRDCCSLFARIHHRSDAYGAIGEGGSSNGLVLGLRSSF</sequence>
<reference evidence="2 3" key="1">
    <citation type="submission" date="2018-04" db="EMBL/GenBank/DDBJ databases">
        <title>Genomic Encyclopedia of Type Strains, Phase III (KMG-III): the genomes of soil and plant-associated and newly described type strains.</title>
        <authorList>
            <person name="Whitman W."/>
        </authorList>
    </citation>
    <scope>NUCLEOTIDE SEQUENCE [LARGE SCALE GENOMIC DNA]</scope>
    <source>
        <strain evidence="2 3">KA25</strain>
    </source>
</reference>
<gene>
    <name evidence="2" type="ORF">C8J28_12057</name>
</gene>
<dbReference type="EMBL" id="QAOT01000020">
    <property type="protein sequence ID" value="PTR13709.1"/>
    <property type="molecule type" value="Genomic_DNA"/>
</dbReference>
<dbReference type="RefSeq" id="WP_108222192.1">
    <property type="nucleotide sequence ID" value="NZ_CP090021.1"/>
</dbReference>
<organism evidence="2 3">
    <name type="scientific">Cereibacter azotoformans</name>
    <dbReference type="NCBI Taxonomy" id="43057"/>
    <lineage>
        <taxon>Bacteria</taxon>
        <taxon>Pseudomonadati</taxon>
        <taxon>Pseudomonadota</taxon>
        <taxon>Alphaproteobacteria</taxon>
        <taxon>Rhodobacterales</taxon>
        <taxon>Paracoccaceae</taxon>
        <taxon>Cereibacter</taxon>
    </lineage>
</organism>
<accession>A0A2T5JU62</accession>
<dbReference type="Proteomes" id="UP000244060">
    <property type="component" value="Unassembled WGS sequence"/>
</dbReference>
<dbReference type="AlphaFoldDB" id="A0A2T5JU62"/>
<comment type="caution">
    <text evidence="2">The sequence shown here is derived from an EMBL/GenBank/DDBJ whole genome shotgun (WGS) entry which is preliminary data.</text>
</comment>
<protein>
    <recommendedName>
        <fullName evidence="4">Acyloxyacyl hydrolase</fullName>
    </recommendedName>
</protein>
<evidence type="ECO:0000313" key="3">
    <source>
        <dbReference type="Proteomes" id="UP000244060"/>
    </source>
</evidence>
<evidence type="ECO:0000256" key="1">
    <source>
        <dbReference type="SAM" id="SignalP"/>
    </source>
</evidence>
<keyword evidence="1" id="KW-0732">Signal</keyword>
<dbReference type="OrthoDB" id="323914at2"/>
<feature type="chain" id="PRO_5015648082" description="Acyloxyacyl hydrolase" evidence="1">
    <location>
        <begin position="24"/>
        <end position="196"/>
    </location>
</feature>
<name>A0A2T5JU62_9RHOB</name>
<evidence type="ECO:0000313" key="2">
    <source>
        <dbReference type="EMBL" id="PTR13709.1"/>
    </source>
</evidence>
<feature type="signal peptide" evidence="1">
    <location>
        <begin position="1"/>
        <end position="23"/>
    </location>
</feature>
<proteinExistence type="predicted"/>